<evidence type="ECO:0000256" key="1">
    <source>
        <dbReference type="SAM" id="SignalP"/>
    </source>
</evidence>
<dbReference type="Proteomes" id="UP000617145">
    <property type="component" value="Unassembled WGS sequence"/>
</dbReference>
<gene>
    <name evidence="3" type="ORF">GCM10011415_31850</name>
</gene>
<feature type="signal peptide" evidence="1">
    <location>
        <begin position="1"/>
        <end position="24"/>
    </location>
</feature>
<organism evidence="3 4">
    <name type="scientific">Salipiger pallidus</name>
    <dbReference type="NCBI Taxonomy" id="1775170"/>
    <lineage>
        <taxon>Bacteria</taxon>
        <taxon>Pseudomonadati</taxon>
        <taxon>Pseudomonadota</taxon>
        <taxon>Alphaproteobacteria</taxon>
        <taxon>Rhodobacterales</taxon>
        <taxon>Roseobacteraceae</taxon>
        <taxon>Salipiger</taxon>
    </lineage>
</organism>
<sequence>MTRTRSTAFLATVAILSLALPVLADAPGVSPRPPLKQVIADAPKLALLRPEARPMALQQSFEDTLAQELRAAGVPGFVPEDAALDIARARAYAARSPQATALSLRPLLRPKAMVQKAMARQRERARGAVCGSSDIQGEVIGYVPGRINGCGIEDAVKVRAVSGVELSQQATIDCTTARALRQWVDKGLKPAVGRTGGGVTGLRVAAHYACRGRNNQPGAKISEHGKGRAIDISGVFLRDGSEISVLGDWHNGRRGRALQQSHRAACGIFGTTLGPGSDGYHEDHLHFDTARYRSGSYCR</sequence>
<evidence type="ECO:0000259" key="2">
    <source>
        <dbReference type="Pfam" id="PF06904"/>
    </source>
</evidence>
<proteinExistence type="predicted"/>
<dbReference type="Pfam" id="PF06904">
    <property type="entry name" value="Extensin-like_C"/>
    <property type="match status" value="1"/>
</dbReference>
<protein>
    <recommendedName>
        <fullName evidence="2">Extensin-like C-terminal domain-containing protein</fullName>
    </recommendedName>
</protein>
<dbReference type="AlphaFoldDB" id="A0A8J2ZM86"/>
<dbReference type="EMBL" id="BMJV01000006">
    <property type="protein sequence ID" value="GGG80132.1"/>
    <property type="molecule type" value="Genomic_DNA"/>
</dbReference>
<feature type="domain" description="Extensin-like C-terminal" evidence="2">
    <location>
        <begin position="148"/>
        <end position="299"/>
    </location>
</feature>
<evidence type="ECO:0000313" key="3">
    <source>
        <dbReference type="EMBL" id="GGG80132.1"/>
    </source>
</evidence>
<keyword evidence="4" id="KW-1185">Reference proteome</keyword>
<accession>A0A8J2ZM86</accession>
<reference evidence="3" key="2">
    <citation type="submission" date="2020-09" db="EMBL/GenBank/DDBJ databases">
        <authorList>
            <person name="Sun Q."/>
            <person name="Zhou Y."/>
        </authorList>
    </citation>
    <scope>NUCLEOTIDE SEQUENCE</scope>
    <source>
        <strain evidence="3">CGMCC 1.15762</strain>
    </source>
</reference>
<evidence type="ECO:0000313" key="4">
    <source>
        <dbReference type="Proteomes" id="UP000617145"/>
    </source>
</evidence>
<comment type="caution">
    <text evidence="3">The sequence shown here is derived from an EMBL/GenBank/DDBJ whole genome shotgun (WGS) entry which is preliminary data.</text>
</comment>
<dbReference type="RefSeq" id="WP_188791213.1">
    <property type="nucleotide sequence ID" value="NZ_BMJV01000006.1"/>
</dbReference>
<dbReference type="InterPro" id="IPR009683">
    <property type="entry name" value="Extensin-like_C"/>
</dbReference>
<keyword evidence="1" id="KW-0732">Signal</keyword>
<reference evidence="3" key="1">
    <citation type="journal article" date="2014" name="Int. J. Syst. Evol. Microbiol.">
        <title>Complete genome sequence of Corynebacterium casei LMG S-19264T (=DSM 44701T), isolated from a smear-ripened cheese.</title>
        <authorList>
            <consortium name="US DOE Joint Genome Institute (JGI-PGF)"/>
            <person name="Walter F."/>
            <person name="Albersmeier A."/>
            <person name="Kalinowski J."/>
            <person name="Ruckert C."/>
        </authorList>
    </citation>
    <scope>NUCLEOTIDE SEQUENCE</scope>
    <source>
        <strain evidence="3">CGMCC 1.15762</strain>
    </source>
</reference>
<name>A0A8J2ZM86_9RHOB</name>
<feature type="chain" id="PRO_5035249064" description="Extensin-like C-terminal domain-containing protein" evidence="1">
    <location>
        <begin position="25"/>
        <end position="299"/>
    </location>
</feature>